<protein>
    <submittedName>
        <fullName evidence="1">Nucleotidyltransferase</fullName>
    </submittedName>
</protein>
<dbReference type="Proteomes" id="UP001500729">
    <property type="component" value="Unassembled WGS sequence"/>
</dbReference>
<evidence type="ECO:0000313" key="2">
    <source>
        <dbReference type="Proteomes" id="UP001500729"/>
    </source>
</evidence>
<comment type="caution">
    <text evidence="1">The sequence shown here is derived from an EMBL/GenBank/DDBJ whole genome shotgun (WGS) entry which is preliminary data.</text>
</comment>
<accession>A0ABP3M128</accession>
<dbReference type="RefSeq" id="WP_011874321.1">
    <property type="nucleotide sequence ID" value="NZ_CP069353.1"/>
</dbReference>
<reference evidence="2" key="1">
    <citation type="journal article" date="2019" name="Int. J. Syst. Evol. Microbiol.">
        <title>The Global Catalogue of Microorganisms (GCM) 10K type strain sequencing project: providing services to taxonomists for standard genome sequencing and annotation.</title>
        <authorList>
            <consortium name="The Broad Institute Genomics Platform"/>
            <consortium name="The Broad Institute Genome Sequencing Center for Infectious Disease"/>
            <person name="Wu L."/>
            <person name="Ma J."/>
        </authorList>
    </citation>
    <scope>NUCLEOTIDE SEQUENCE [LARGE SCALE GENOMIC DNA]</scope>
    <source>
        <strain evidence="2">JCM 10303</strain>
    </source>
</reference>
<dbReference type="EMBL" id="BAAAGS010000003">
    <property type="protein sequence ID" value="GAA0510997.1"/>
    <property type="molecule type" value="Genomic_DNA"/>
</dbReference>
<sequence length="277" mass="30593">MREPTAMLRTLTRVACALDDAGVEYALTGGCAVYARGGPPSDHDVDVLVRPESAADAVEAMRRMFGMRPVEPEESWLTKVYDGDWLVDVIYRPNENTVSNATLARAERLRVGPASMPVMPATYLLTDKILVLGPHRCDFAEPLQWARSLREQIDWAGVRRATSGSPYTEAFLWLCRRLDLVPAETTTQRSAVMSLDARSQYVAERLSRVLAQDPEIGELGVSVEADGDELRLVGVVSSHEQHAHLVRAASDHSEGHRIRDEIRVVATVDTSAEEDVS</sequence>
<keyword evidence="2" id="KW-1185">Reference proteome</keyword>
<evidence type="ECO:0000313" key="1">
    <source>
        <dbReference type="EMBL" id="GAA0510997.1"/>
    </source>
</evidence>
<organism evidence="1 2">
    <name type="scientific">Saccharopolyspora erythraea</name>
    <name type="common">Streptomyces erythraeus</name>
    <dbReference type="NCBI Taxonomy" id="1836"/>
    <lineage>
        <taxon>Bacteria</taxon>
        <taxon>Bacillati</taxon>
        <taxon>Actinomycetota</taxon>
        <taxon>Actinomycetes</taxon>
        <taxon>Pseudonocardiales</taxon>
        <taxon>Pseudonocardiaceae</taxon>
        <taxon>Saccharopolyspora</taxon>
    </lineage>
</organism>
<dbReference type="InterPro" id="IPR043519">
    <property type="entry name" value="NT_sf"/>
</dbReference>
<proteinExistence type="predicted"/>
<dbReference type="Gene3D" id="3.30.460.40">
    <property type="match status" value="1"/>
</dbReference>
<dbReference type="SUPFAM" id="SSF81301">
    <property type="entry name" value="Nucleotidyltransferase"/>
    <property type="match status" value="1"/>
</dbReference>
<gene>
    <name evidence="1" type="ORF">GCM10009533_07320</name>
</gene>
<name>A0ABP3M128_SACER</name>